<protein>
    <submittedName>
        <fullName evidence="1">Uncharacterized protein</fullName>
    </submittedName>
</protein>
<gene>
    <name evidence="1" type="ORF">M125_1105</name>
</gene>
<organism evidence="1 2">
    <name type="scientific">Bacteroides fragilis str. 3998T(B)3</name>
    <dbReference type="NCBI Taxonomy" id="1339316"/>
    <lineage>
        <taxon>Bacteria</taxon>
        <taxon>Pseudomonadati</taxon>
        <taxon>Bacteroidota</taxon>
        <taxon>Bacteroidia</taxon>
        <taxon>Bacteroidales</taxon>
        <taxon>Bacteroidaceae</taxon>
        <taxon>Bacteroides</taxon>
    </lineage>
</organism>
<name>A0A015V9P5_BACFG</name>
<dbReference type="AlphaFoldDB" id="A0A015V9P5"/>
<accession>A0A015V9P5</accession>
<proteinExistence type="predicted"/>
<evidence type="ECO:0000313" key="2">
    <source>
        <dbReference type="Proteomes" id="UP000020773"/>
    </source>
</evidence>
<evidence type="ECO:0000313" key="1">
    <source>
        <dbReference type="EMBL" id="EXY92081.1"/>
    </source>
</evidence>
<reference evidence="1 2" key="1">
    <citation type="submission" date="2014-02" db="EMBL/GenBank/DDBJ databases">
        <authorList>
            <person name="Sears C."/>
            <person name="Carroll K."/>
            <person name="Sack B.R."/>
            <person name="Qadri F."/>
            <person name="Myers L.L."/>
            <person name="Chung G.-T."/>
            <person name="Escheverria P."/>
            <person name="Fraser C.M."/>
            <person name="Sadzewicz L."/>
            <person name="Shefchek K.A."/>
            <person name="Tallon L."/>
            <person name="Das S.P."/>
            <person name="Daugherty S."/>
            <person name="Mongodin E.F."/>
        </authorList>
    </citation>
    <scope>NUCLEOTIDE SEQUENCE [LARGE SCALE GENOMIC DNA]</scope>
    <source>
        <strain evidence="2">3998T(B)3</strain>
    </source>
</reference>
<comment type="caution">
    <text evidence="1">The sequence shown here is derived from an EMBL/GenBank/DDBJ whole genome shotgun (WGS) entry which is preliminary data.</text>
</comment>
<dbReference type="Proteomes" id="UP000020773">
    <property type="component" value="Unassembled WGS sequence"/>
</dbReference>
<sequence length="40" mass="5056">MQIRRDGIFIPSDKRTKYYSESKETFNYYLYDTFFKNYLI</sequence>
<dbReference type="EMBL" id="JGDB01000023">
    <property type="protein sequence ID" value="EXY92081.1"/>
    <property type="molecule type" value="Genomic_DNA"/>
</dbReference>
<dbReference type="PATRIC" id="fig|1339316.3.peg.1070"/>